<dbReference type="OrthoDB" id="766386at2759"/>
<feature type="compositionally biased region" description="Basic and acidic residues" evidence="1">
    <location>
        <begin position="355"/>
        <end position="378"/>
    </location>
</feature>
<evidence type="ECO:0000313" key="3">
    <source>
        <dbReference type="Proteomes" id="UP000447434"/>
    </source>
</evidence>
<dbReference type="GO" id="GO:0005516">
    <property type="term" value="F:calmodulin binding"/>
    <property type="evidence" value="ECO:0007669"/>
    <property type="project" value="InterPro"/>
</dbReference>
<protein>
    <submittedName>
        <fullName evidence="2">Putative Calmodulin-binding domain, plant</fullName>
    </submittedName>
</protein>
<reference evidence="3" key="1">
    <citation type="journal article" date="2020" name="Nat. Commun.">
        <title>Genome sequence of the cluster root forming white lupin.</title>
        <authorList>
            <person name="Hufnagel B."/>
            <person name="Marques A."/>
            <person name="Soriano A."/>
            <person name="Marques L."/>
            <person name="Divol F."/>
            <person name="Doumas P."/>
            <person name="Sallet E."/>
            <person name="Mancinotti D."/>
            <person name="Carrere S."/>
            <person name="Marande W."/>
            <person name="Arribat S."/>
            <person name="Keller J."/>
            <person name="Huneau C."/>
            <person name="Blein T."/>
            <person name="Aime D."/>
            <person name="Laguerre M."/>
            <person name="Taylor J."/>
            <person name="Schubert V."/>
            <person name="Nelson M."/>
            <person name="Geu-Flores F."/>
            <person name="Crespi M."/>
            <person name="Gallardo-Guerrero K."/>
            <person name="Delaux P.-M."/>
            <person name="Salse J."/>
            <person name="Berges H."/>
            <person name="Guyot R."/>
            <person name="Gouzy J."/>
            <person name="Peret B."/>
        </authorList>
    </citation>
    <scope>NUCLEOTIDE SEQUENCE [LARGE SCALE GENOMIC DNA]</scope>
    <source>
        <strain evidence="3">cv. Amiga</strain>
    </source>
</reference>
<comment type="caution">
    <text evidence="2">The sequence shown here is derived from an EMBL/GenBank/DDBJ whole genome shotgun (WGS) entry which is preliminary data.</text>
</comment>
<dbReference type="PANTHER" id="PTHR33349">
    <property type="entry name" value="EMB|CAB62594.1"/>
    <property type="match status" value="1"/>
</dbReference>
<dbReference type="SMART" id="SM01054">
    <property type="entry name" value="CaM_binding"/>
    <property type="match status" value="1"/>
</dbReference>
<gene>
    <name evidence="2" type="ORF">Lalb_Chr10g0093201</name>
</gene>
<dbReference type="AlphaFoldDB" id="A0A6A4PU86"/>
<feature type="compositionally biased region" description="Polar residues" evidence="1">
    <location>
        <begin position="306"/>
        <end position="320"/>
    </location>
</feature>
<organism evidence="2 3">
    <name type="scientific">Lupinus albus</name>
    <name type="common">White lupine</name>
    <name type="synonym">Lupinus termis</name>
    <dbReference type="NCBI Taxonomy" id="3870"/>
    <lineage>
        <taxon>Eukaryota</taxon>
        <taxon>Viridiplantae</taxon>
        <taxon>Streptophyta</taxon>
        <taxon>Embryophyta</taxon>
        <taxon>Tracheophyta</taxon>
        <taxon>Spermatophyta</taxon>
        <taxon>Magnoliopsida</taxon>
        <taxon>eudicotyledons</taxon>
        <taxon>Gunneridae</taxon>
        <taxon>Pentapetalae</taxon>
        <taxon>rosids</taxon>
        <taxon>fabids</taxon>
        <taxon>Fabales</taxon>
        <taxon>Fabaceae</taxon>
        <taxon>Papilionoideae</taxon>
        <taxon>50 kb inversion clade</taxon>
        <taxon>genistoids sensu lato</taxon>
        <taxon>core genistoids</taxon>
        <taxon>Genisteae</taxon>
        <taxon>Lupinus</taxon>
    </lineage>
</organism>
<dbReference type="Pfam" id="PF07839">
    <property type="entry name" value="CaM_binding"/>
    <property type="match status" value="1"/>
</dbReference>
<feature type="region of interest" description="Disordered" evidence="1">
    <location>
        <begin position="221"/>
        <end position="379"/>
    </location>
</feature>
<feature type="compositionally biased region" description="Basic and acidic residues" evidence="1">
    <location>
        <begin position="232"/>
        <end position="245"/>
    </location>
</feature>
<dbReference type="InterPro" id="IPR012417">
    <property type="entry name" value="CaM-bd_dom_pln"/>
</dbReference>
<keyword evidence="3" id="KW-1185">Reference proteome</keyword>
<feature type="compositionally biased region" description="Low complexity" evidence="1">
    <location>
        <begin position="329"/>
        <end position="339"/>
    </location>
</feature>
<feature type="region of interest" description="Disordered" evidence="1">
    <location>
        <begin position="101"/>
        <end position="122"/>
    </location>
</feature>
<evidence type="ECO:0000313" key="2">
    <source>
        <dbReference type="EMBL" id="KAE9605068.1"/>
    </source>
</evidence>
<proteinExistence type="predicted"/>
<accession>A0A6A4PU86</accession>
<dbReference type="EMBL" id="WOCE01000010">
    <property type="protein sequence ID" value="KAE9605068.1"/>
    <property type="molecule type" value="Genomic_DNA"/>
</dbReference>
<sequence>MNVQTFDLPMASERVKFSDAQLRRHSTGEAFFGYNKENVISRYLKASSGSCHDSCKYGHKTEFEANEKHSTPRRASLHSKPMKMPVVDRRMSIDSKLPITSTETNGMELPTKSPDSKKQRGKEVMVNKNNASLVKSKPLFLSKPNVSSITKTTTSHDISSMFEVKTQSKTISKNKETISKSTSDRVKTTSKSTFEVKAMDLSKKSVIFLNPKSVALKTIPSKDSSKSIGAERSTKIKMEKKEGSRELVSPSRALLSSKPSLKINARNHNGLKIVPGLKNEPEPRRVEPKKLDDEVEEKTLYVINVESDNQTSQSDRNGSQDIEPLPEFSSSVSESTSKSGQEKSEYSTSEFEEDSTSRNREAEYTDNKDSLKVEDKGNPQKSETVFLEYKECQMLKLKMVRGKLVETQFEKISPKKLKFRPGKELQENATNVNIDANNIGDITDSEKVNLIELEGKKDEQRLLNNVVEVTASKLVKFQKGKVKALVNAFEAIIFLQEQKSLTNIVSLSG</sequence>
<dbReference type="PANTHER" id="PTHR33349:SF7">
    <property type="entry name" value="PLANT CALMODULIN-BINDING-LIKE PROTEIN"/>
    <property type="match status" value="1"/>
</dbReference>
<name>A0A6A4PU86_LUPAL</name>
<dbReference type="Proteomes" id="UP000447434">
    <property type="component" value="Chromosome 10"/>
</dbReference>
<feature type="compositionally biased region" description="Basic and acidic residues" evidence="1">
    <location>
        <begin position="279"/>
        <end position="292"/>
    </location>
</feature>
<evidence type="ECO:0000256" key="1">
    <source>
        <dbReference type="SAM" id="MobiDB-lite"/>
    </source>
</evidence>